<name>A0ACB8WRY0_9TELE</name>
<dbReference type="EMBL" id="CM041537">
    <property type="protein sequence ID" value="KAI3370461.1"/>
    <property type="molecule type" value="Genomic_DNA"/>
</dbReference>
<evidence type="ECO:0000313" key="1">
    <source>
        <dbReference type="EMBL" id="KAI3370461.1"/>
    </source>
</evidence>
<keyword evidence="2" id="KW-1185">Reference proteome</keyword>
<proteinExistence type="predicted"/>
<sequence length="967" mass="108217">MEVLKHYLDGGGNLLVMLGEGGEMKYDTNINFLLEDFGIMVNNDAVVRNVYYKYFHPKEALVSNGVLNRALTFVYPYGATLSVMKPAVAVLSTGSVGFPLNRPVMAFYQGKEAGKLVVLGSCHMFSDQYIDKEENSKIMDVVLQWFMTDNIQLNQIDAEDPEITDYTMLPDTGCLSEQLRVCLQEGDENPKDFTSLFDMSLFNLSTDTLPQVISAYKQLNVKDEPLQLITPQFETPLPQLQPAVFPPALSDLPPPMLDLFDLDDMFSSEKVRLAQLTNKCTDDDLEFYVRKCGEILGVTPKLDKDQRDAKHILEHIFFQVVEFKKLNQLTAVCVSLSEDGEEALQQDTDSDVAEQRDGGKVKVKWTQEEDDKLKALVQKLGPSDWKCIANYIPSHTEHQCQHRWFKVLDPELVKGPWTKEEDEKVIELVNLYGNKQWAMVAKHLKGRLGKQCRERWHNHLNPNVKKSSWTAEEDLIIYKAHCLLGNRWAEIAKLLPGRTDNAVKNHWNSTIKRKLEMGFYAGEVFRPDELEELLARVSNDAQIPSSSQDGADGDQEQKTLPPVSEQSPESASVKADPGEEGPSQAASSPKDSLSPKTDTDSTGEMSCSSWVVDSSGFLSPTGPALKEVLDMVDGDLDGWCNLAAFDLPEDSPSPERHQFRLEGSTLQELSKGSKGELIPISPGGVTPPSILNRRSRRRIALSPDASNSMTPKSTPVKILPFSPSQFLNMWTKQDTHDLENPSLTSTPVCSQKAIVTTPLQRDKTPLIQKENSAFVTPNHKSELCTTPRTPTPFKNAMEKYGPLQPLPQTPNLEDDINEVILRDAGIELVVVRSTPPEQRRKTMHRPMKKVRKSLALDVMDSQVMPASKRKATKTEAKHSIKEEPMMVSLTPSSFCSKQHENILDQGFLLGPSDSALFPSTVPPAPMSKEWEKVVCGQTKDQLIMTEKARRYLRALKSHAPNRALILS</sequence>
<organism evidence="1 2">
    <name type="scientific">Scortum barcoo</name>
    <name type="common">barcoo grunter</name>
    <dbReference type="NCBI Taxonomy" id="214431"/>
    <lineage>
        <taxon>Eukaryota</taxon>
        <taxon>Metazoa</taxon>
        <taxon>Chordata</taxon>
        <taxon>Craniata</taxon>
        <taxon>Vertebrata</taxon>
        <taxon>Euteleostomi</taxon>
        <taxon>Actinopterygii</taxon>
        <taxon>Neopterygii</taxon>
        <taxon>Teleostei</taxon>
        <taxon>Neoteleostei</taxon>
        <taxon>Acanthomorphata</taxon>
        <taxon>Eupercaria</taxon>
        <taxon>Centrarchiformes</taxon>
        <taxon>Terapontoidei</taxon>
        <taxon>Terapontidae</taxon>
        <taxon>Scortum</taxon>
    </lineage>
</organism>
<reference evidence="1" key="1">
    <citation type="submission" date="2022-04" db="EMBL/GenBank/DDBJ databases">
        <title>Jade perch genome.</title>
        <authorList>
            <person name="Chao B."/>
        </authorList>
    </citation>
    <scope>NUCLEOTIDE SEQUENCE</scope>
    <source>
        <strain evidence="1">CB-2022</strain>
    </source>
</reference>
<protein>
    <submittedName>
        <fullName evidence="1">Uncharacterized protein</fullName>
    </submittedName>
</protein>
<comment type="caution">
    <text evidence="1">The sequence shown here is derived from an EMBL/GenBank/DDBJ whole genome shotgun (WGS) entry which is preliminary data.</text>
</comment>
<gene>
    <name evidence="1" type="ORF">L3Q82_025226</name>
</gene>
<dbReference type="Proteomes" id="UP000831701">
    <property type="component" value="Chromosome 7"/>
</dbReference>
<accession>A0ACB8WRY0</accession>
<evidence type="ECO:0000313" key="2">
    <source>
        <dbReference type="Proteomes" id="UP000831701"/>
    </source>
</evidence>